<name>A0A449BK48_9MOLU</name>
<reference evidence="2 3" key="1">
    <citation type="submission" date="2019-01" db="EMBL/GenBank/DDBJ databases">
        <authorList>
            <consortium name="Pathogen Informatics"/>
        </authorList>
    </citation>
    <scope>NUCLEOTIDE SEQUENCE [LARGE SCALE GENOMIC DNA]</scope>
    <source>
        <strain evidence="2 3">NCTC10172</strain>
    </source>
</reference>
<dbReference type="InterPro" id="IPR003491">
    <property type="entry name" value="REP-like_C"/>
</dbReference>
<evidence type="ECO:0000313" key="3">
    <source>
        <dbReference type="Proteomes" id="UP000290909"/>
    </source>
</evidence>
<sequence length="483" mass="57150">MKMESKNDLKVSWGGSNSPLTCTNHDFFLDNYVHGKEVKIDWFQVTFDFIDVKKNDKFYYELDMNSPLLNELLGLLKRNTNINNLERMPKGQFGYLHGYYVDEFIWLFYGGNQNKREKYPITLTLTGQGCRAFEIMGGNWVKLFQFFRFHGDSFIKVGRLDLAIDDYDGNIITPYQILPYVEQNHVVTQFRTVTLHRGWTLGEASESQGFTLTFGARGSNQLQIYDKRLERDQMDQPDLNTPVWYRYEMRFTDEKALQVMELYTVSVDHDDSQTFMSYAKQLLLTCLDIKEFNPNDDNKRRWNTLPAWKEFTDSLEKIDLRSKNKIDTTIEKKIKWFNSDMATTLLEMYYAYDGDFGNAMYQLMGDSKFKQKHLNRLNAYLRKMGKPEKTLADISFEQNILKEMYVSDGLPQIPYENRTDVCEVLSYVMLTQDINDENKISLSNVNNYFDKYYEDLGRENRRTLELKTKNKDVIWWIILIVML</sequence>
<keyword evidence="2" id="KW-0648">Protein biosynthesis</keyword>
<dbReference type="AlphaFoldDB" id="A0A449BK48"/>
<proteinExistence type="predicted"/>
<protein>
    <submittedName>
        <fullName evidence="2">Replication initiation factor</fullName>
    </submittedName>
</protein>
<dbReference type="STRING" id="1408416.GCA_000702765_00224"/>
<evidence type="ECO:0000313" key="2">
    <source>
        <dbReference type="EMBL" id="VEU82763.1"/>
    </source>
</evidence>
<keyword evidence="2" id="KW-0396">Initiation factor</keyword>
<keyword evidence="3" id="KW-1185">Reference proteome</keyword>
<dbReference type="KEGG" id="ahk:NCTC10172_00786"/>
<dbReference type="Pfam" id="PF02486">
    <property type="entry name" value="Rep_trans"/>
    <property type="match status" value="1"/>
</dbReference>
<dbReference type="GO" id="GO:0003743">
    <property type="term" value="F:translation initiation factor activity"/>
    <property type="evidence" value="ECO:0007669"/>
    <property type="project" value="UniProtKB-KW"/>
</dbReference>
<feature type="domain" description="Replication initiation protein-like C-terminal" evidence="1">
    <location>
        <begin position="156"/>
        <end position="359"/>
    </location>
</feature>
<dbReference type="Proteomes" id="UP000290909">
    <property type="component" value="Chromosome"/>
</dbReference>
<gene>
    <name evidence="2" type="ORF">NCTC10172_00786</name>
</gene>
<organism evidence="2 3">
    <name type="scientific">Acholeplasma hippikon</name>
    <dbReference type="NCBI Taxonomy" id="264636"/>
    <lineage>
        <taxon>Bacteria</taxon>
        <taxon>Bacillati</taxon>
        <taxon>Mycoplasmatota</taxon>
        <taxon>Mollicutes</taxon>
        <taxon>Acholeplasmatales</taxon>
        <taxon>Acholeplasmataceae</taxon>
        <taxon>Acholeplasma</taxon>
    </lineage>
</organism>
<accession>A0A449BK48</accession>
<evidence type="ECO:0000259" key="1">
    <source>
        <dbReference type="Pfam" id="PF02486"/>
    </source>
</evidence>
<dbReference type="EMBL" id="LR215050">
    <property type="protein sequence ID" value="VEU82763.1"/>
    <property type="molecule type" value="Genomic_DNA"/>
</dbReference>